<name>A0A7S8HFY2_9BACI</name>
<dbReference type="AlphaFoldDB" id="A0A7S8HFY2"/>
<evidence type="ECO:0000256" key="1">
    <source>
        <dbReference type="SAM" id="Phobius"/>
    </source>
</evidence>
<evidence type="ECO:0008006" key="4">
    <source>
        <dbReference type="Google" id="ProtNLM"/>
    </source>
</evidence>
<feature type="transmembrane region" description="Helical" evidence="1">
    <location>
        <begin position="160"/>
        <end position="179"/>
    </location>
</feature>
<dbReference type="RefSeq" id="WP_239671577.1">
    <property type="nucleotide sequence ID" value="NZ_CP049742.1"/>
</dbReference>
<feature type="transmembrane region" description="Helical" evidence="1">
    <location>
        <begin position="112"/>
        <end position="130"/>
    </location>
</feature>
<dbReference type="KEGG" id="mcui:G8O30_08015"/>
<accession>A0A7S8HFY2</accession>
<dbReference type="EMBL" id="CP049742">
    <property type="protein sequence ID" value="QPC46910.1"/>
    <property type="molecule type" value="Genomic_DNA"/>
</dbReference>
<dbReference type="Proteomes" id="UP000593626">
    <property type="component" value="Chromosome"/>
</dbReference>
<gene>
    <name evidence="2" type="ORF">G8O30_08015</name>
</gene>
<keyword evidence="1" id="KW-0472">Membrane</keyword>
<organism evidence="2 3">
    <name type="scientific">Mangrovibacillus cuniculi</name>
    <dbReference type="NCBI Taxonomy" id="2593652"/>
    <lineage>
        <taxon>Bacteria</taxon>
        <taxon>Bacillati</taxon>
        <taxon>Bacillota</taxon>
        <taxon>Bacilli</taxon>
        <taxon>Bacillales</taxon>
        <taxon>Bacillaceae</taxon>
        <taxon>Mangrovibacillus</taxon>
    </lineage>
</organism>
<keyword evidence="1" id="KW-0812">Transmembrane</keyword>
<reference evidence="2 3" key="1">
    <citation type="submission" date="2019-07" db="EMBL/GenBank/DDBJ databases">
        <title>Genome sequence of 2 isolates from Red Sea Mangroves.</title>
        <authorList>
            <person name="Sefrji F."/>
            <person name="Michoud G."/>
            <person name="Merlino G."/>
            <person name="Daffonchio D."/>
        </authorList>
    </citation>
    <scope>NUCLEOTIDE SEQUENCE [LARGE SCALE GENOMIC DNA]</scope>
    <source>
        <strain evidence="2 3">R1DC41</strain>
    </source>
</reference>
<sequence>MTNKDKKHLIINEIRYWQEHQMLPEKYCQYLLTLYSEGEGTGKVKRTKPLLLANTSFYLPAFICISTLLMSLFVLYFTELHFLLQTTILTFFVGALFGVSKIYTKKYWESHIYLLFSTLIFFLLCTNIIVETSLPSSLLSVLIFLTGTLWLWLGRKKKFLLFTMLGIIAIVLMGVNFFIPFATFF</sequence>
<evidence type="ECO:0000313" key="2">
    <source>
        <dbReference type="EMBL" id="QPC46910.1"/>
    </source>
</evidence>
<feature type="transmembrane region" description="Helical" evidence="1">
    <location>
        <begin position="82"/>
        <end position="100"/>
    </location>
</feature>
<proteinExistence type="predicted"/>
<keyword evidence="1" id="KW-1133">Transmembrane helix</keyword>
<protein>
    <recommendedName>
        <fullName evidence="4">DUF2157 domain-containing protein</fullName>
    </recommendedName>
</protein>
<keyword evidence="3" id="KW-1185">Reference proteome</keyword>
<feature type="transmembrane region" description="Helical" evidence="1">
    <location>
        <begin position="51"/>
        <end position="76"/>
    </location>
</feature>
<feature type="transmembrane region" description="Helical" evidence="1">
    <location>
        <begin position="136"/>
        <end position="153"/>
    </location>
</feature>
<evidence type="ECO:0000313" key="3">
    <source>
        <dbReference type="Proteomes" id="UP000593626"/>
    </source>
</evidence>